<comment type="subcellular location">
    <subcellularLocation>
        <location evidence="1">Cell membrane</location>
        <topology evidence="1">Single-pass membrane protein</topology>
    </subcellularLocation>
</comment>
<keyword evidence="7 11" id="KW-1133">Transmembrane helix</keyword>
<evidence type="ECO:0000259" key="13">
    <source>
        <dbReference type="PROSITE" id="PS50011"/>
    </source>
</evidence>
<dbReference type="Gene3D" id="3.10.350.10">
    <property type="entry name" value="LysM domain"/>
    <property type="match status" value="1"/>
</dbReference>
<organism evidence="15">
    <name type="scientific">Anthurium amnicola</name>
    <dbReference type="NCBI Taxonomy" id="1678845"/>
    <lineage>
        <taxon>Eukaryota</taxon>
        <taxon>Viridiplantae</taxon>
        <taxon>Streptophyta</taxon>
        <taxon>Embryophyta</taxon>
        <taxon>Tracheophyta</taxon>
        <taxon>Spermatophyta</taxon>
        <taxon>Magnoliopsida</taxon>
        <taxon>Liliopsida</taxon>
        <taxon>Araceae</taxon>
        <taxon>Pothoideae</taxon>
        <taxon>Potheae</taxon>
        <taxon>Anthurium</taxon>
    </lineage>
</organism>
<feature type="domain" description="Protein kinase" evidence="13">
    <location>
        <begin position="304"/>
        <end position="611"/>
    </location>
</feature>
<keyword evidence="2" id="KW-1003">Cell membrane</keyword>
<dbReference type="InterPro" id="IPR018392">
    <property type="entry name" value="LysM"/>
</dbReference>
<sequence>MGFPSLNLLFLCLASLPSPLLSQQPYVGSTTEDCNNQHNSSSGLGYFCNGLSTACRTYLTFHSQSPYQSVSAISTLLGSDPSELARANAVSQPATFATGTKVFVPVNCSCSGGYYQANSSYLVQTDDTYLTIARNTYQGLSTCQALQNQNRTSSNGFLFAGITIPVPLRCACPTMNQSGDGVKYLLSYLVDQGDFVEKISSAFGVATQDILDANTLSLQPTIYPVTTLLIPLKSEPNTSQLSTPPPPPPPTSTTSSNRTGVYVGIGVAVAVLVIAISMALLCVMYRRRRKRAGQTTVTDASEIYQTSAEKPKGLTEEVLSGISDAVPGLKLYKFEELQLATEDFSAECRIEGSVYHAVLHGDAAAVKKMSRDISGEIIILRKINHFNLIGLSGVCFDQGTWYVVYEYMENGSLSRWIYDRTGSKVLSWIQRVRVAVDVANGLHYLHSYTDPPYVHKDIRSSNILLDGNLRAKIANFSLARPAGGTEGEFVLTRHIVGTMGYMAPEYVEHGLISSKLDVYALGIVMMELLTGMEAVTTHRGREIPLMEALISLPSEEDPTEKLRDFIDPLLEGKYPPDLALVMLKLIDGCLKKDAGRRPSMGEITLSLSGILATSLAWASSTGPAESQSFNSMGLESIEVR</sequence>
<evidence type="ECO:0000256" key="1">
    <source>
        <dbReference type="ARBA" id="ARBA00004162"/>
    </source>
</evidence>
<evidence type="ECO:0000256" key="9">
    <source>
        <dbReference type="ARBA" id="ARBA00023157"/>
    </source>
</evidence>
<feature type="transmembrane region" description="Helical" evidence="11">
    <location>
        <begin position="261"/>
        <end position="285"/>
    </location>
</feature>
<dbReference type="PROSITE" id="PS51782">
    <property type="entry name" value="LYSM"/>
    <property type="match status" value="2"/>
</dbReference>
<keyword evidence="6" id="KW-0067">ATP-binding</keyword>
<dbReference type="GO" id="GO:0005886">
    <property type="term" value="C:plasma membrane"/>
    <property type="evidence" value="ECO:0007669"/>
    <property type="project" value="UniProtKB-SubCell"/>
</dbReference>
<dbReference type="GO" id="GO:0005524">
    <property type="term" value="F:ATP binding"/>
    <property type="evidence" value="ECO:0007669"/>
    <property type="project" value="UniProtKB-KW"/>
</dbReference>
<dbReference type="InterPro" id="IPR011009">
    <property type="entry name" value="Kinase-like_dom_sf"/>
</dbReference>
<keyword evidence="4 12" id="KW-0732">Signal</keyword>
<evidence type="ECO:0000256" key="6">
    <source>
        <dbReference type="ARBA" id="ARBA00022840"/>
    </source>
</evidence>
<reference evidence="15" key="1">
    <citation type="submission" date="2015-07" db="EMBL/GenBank/DDBJ databases">
        <title>Transcriptome Assembly of Anthurium amnicola.</title>
        <authorList>
            <person name="Suzuki J."/>
        </authorList>
    </citation>
    <scope>NUCLEOTIDE SEQUENCE</scope>
</reference>
<keyword evidence="15" id="KW-0808">Transferase</keyword>
<protein>
    <submittedName>
        <fullName evidence="15">Proline-rich receptor-like protein kinase PERK9</fullName>
    </submittedName>
</protein>
<keyword evidence="5" id="KW-0547">Nucleotide-binding</keyword>
<dbReference type="PANTHER" id="PTHR45927">
    <property type="entry name" value="LYSM-DOMAIN RECEPTOR-LIKE KINASE-RELATED"/>
    <property type="match status" value="1"/>
</dbReference>
<feature type="domain" description="LysM" evidence="14">
    <location>
        <begin position="186"/>
        <end position="230"/>
    </location>
</feature>
<dbReference type="Pfam" id="PF23473">
    <property type="entry name" value="LysM3_LYK4_5"/>
    <property type="match status" value="1"/>
</dbReference>
<dbReference type="PANTHER" id="PTHR45927:SF11">
    <property type="entry name" value="LYSM DOMAIN RECEPTOR-LIKE KINASE 4"/>
    <property type="match status" value="1"/>
</dbReference>
<dbReference type="Gene3D" id="3.30.200.20">
    <property type="entry name" value="Phosphorylase Kinase, domain 1"/>
    <property type="match status" value="1"/>
</dbReference>
<dbReference type="PROSITE" id="PS00109">
    <property type="entry name" value="PROTEIN_KINASE_TYR"/>
    <property type="match status" value="1"/>
</dbReference>
<evidence type="ECO:0000256" key="4">
    <source>
        <dbReference type="ARBA" id="ARBA00022729"/>
    </source>
</evidence>
<keyword evidence="15" id="KW-0418">Kinase</keyword>
<dbReference type="AlphaFoldDB" id="A0A1D1YEA0"/>
<evidence type="ECO:0000256" key="10">
    <source>
        <dbReference type="SAM" id="MobiDB-lite"/>
    </source>
</evidence>
<dbReference type="FunFam" id="1.10.510.10:FF:000468">
    <property type="entry name" value="PTI1-like tyrosine-protein kinase 3"/>
    <property type="match status" value="1"/>
</dbReference>
<dbReference type="InterPro" id="IPR052611">
    <property type="entry name" value="Plant_RLK_LysM"/>
</dbReference>
<feature type="domain" description="LysM" evidence="14">
    <location>
        <begin position="119"/>
        <end position="166"/>
    </location>
</feature>
<evidence type="ECO:0000256" key="3">
    <source>
        <dbReference type="ARBA" id="ARBA00022692"/>
    </source>
</evidence>
<feature type="region of interest" description="Disordered" evidence="10">
    <location>
        <begin position="235"/>
        <end position="257"/>
    </location>
</feature>
<keyword evidence="15" id="KW-0675">Receptor</keyword>
<evidence type="ECO:0000256" key="8">
    <source>
        <dbReference type="ARBA" id="ARBA00023136"/>
    </source>
</evidence>
<evidence type="ECO:0000256" key="7">
    <source>
        <dbReference type="ARBA" id="ARBA00022989"/>
    </source>
</evidence>
<dbReference type="GO" id="GO:0004672">
    <property type="term" value="F:protein kinase activity"/>
    <property type="evidence" value="ECO:0007669"/>
    <property type="project" value="InterPro"/>
</dbReference>
<dbReference type="Pfam" id="PF23446">
    <property type="entry name" value="LysM1_NFP_LYK"/>
    <property type="match status" value="1"/>
</dbReference>
<dbReference type="Gene3D" id="1.10.510.10">
    <property type="entry name" value="Transferase(Phosphotransferase) domain 1"/>
    <property type="match status" value="1"/>
</dbReference>
<evidence type="ECO:0000313" key="15">
    <source>
        <dbReference type="EMBL" id="JAT52950.1"/>
    </source>
</evidence>
<keyword evidence="9" id="KW-1015">Disulfide bond</keyword>
<evidence type="ECO:0000256" key="12">
    <source>
        <dbReference type="SAM" id="SignalP"/>
    </source>
</evidence>
<gene>
    <name evidence="15" type="primary">PERK9_12</name>
    <name evidence="15" type="ORF">g.52520</name>
</gene>
<dbReference type="InterPro" id="IPR056563">
    <property type="entry name" value="LysM3_LYK4_5"/>
</dbReference>
<dbReference type="InterPro" id="IPR008266">
    <property type="entry name" value="Tyr_kinase_AS"/>
</dbReference>
<evidence type="ECO:0000259" key="14">
    <source>
        <dbReference type="PROSITE" id="PS51782"/>
    </source>
</evidence>
<accession>A0A1D1YEA0</accession>
<feature type="signal peptide" evidence="12">
    <location>
        <begin position="1"/>
        <end position="22"/>
    </location>
</feature>
<dbReference type="EMBL" id="GDJX01014986">
    <property type="protein sequence ID" value="JAT52950.1"/>
    <property type="molecule type" value="Transcribed_RNA"/>
</dbReference>
<evidence type="ECO:0000256" key="2">
    <source>
        <dbReference type="ARBA" id="ARBA00022475"/>
    </source>
</evidence>
<dbReference type="Pfam" id="PF00069">
    <property type="entry name" value="Pkinase"/>
    <property type="match status" value="1"/>
</dbReference>
<keyword evidence="8 11" id="KW-0472">Membrane</keyword>
<evidence type="ECO:0000256" key="5">
    <source>
        <dbReference type="ARBA" id="ARBA00022741"/>
    </source>
</evidence>
<dbReference type="SUPFAM" id="SSF56112">
    <property type="entry name" value="Protein kinase-like (PK-like)"/>
    <property type="match status" value="1"/>
</dbReference>
<proteinExistence type="predicted"/>
<dbReference type="SMART" id="SM00257">
    <property type="entry name" value="LysM"/>
    <property type="match status" value="3"/>
</dbReference>
<dbReference type="CDD" id="cd00118">
    <property type="entry name" value="LysM"/>
    <property type="match status" value="1"/>
</dbReference>
<dbReference type="Pfam" id="PF23472">
    <property type="entry name" value="LysM2_CERK1_LYK3_4_5"/>
    <property type="match status" value="1"/>
</dbReference>
<dbReference type="PROSITE" id="PS50011">
    <property type="entry name" value="PROTEIN_KINASE_DOM"/>
    <property type="match status" value="1"/>
</dbReference>
<dbReference type="InterPro" id="IPR036779">
    <property type="entry name" value="LysM_dom_sf"/>
</dbReference>
<dbReference type="InterPro" id="IPR056561">
    <property type="entry name" value="NFP_LYK_LysM1"/>
</dbReference>
<dbReference type="InterPro" id="IPR056562">
    <property type="entry name" value="LysM2_CERK1_LYK3_4_5"/>
</dbReference>
<keyword evidence="3 11" id="KW-0812">Transmembrane</keyword>
<dbReference type="InterPro" id="IPR000719">
    <property type="entry name" value="Prot_kinase_dom"/>
</dbReference>
<evidence type="ECO:0000256" key="11">
    <source>
        <dbReference type="SAM" id="Phobius"/>
    </source>
</evidence>
<name>A0A1D1YEA0_9ARAE</name>
<feature type="chain" id="PRO_5008900128" evidence="12">
    <location>
        <begin position="23"/>
        <end position="640"/>
    </location>
</feature>